<keyword evidence="2" id="KW-0058">Aromatic hydrocarbons catabolism</keyword>
<dbReference type="PIRSF" id="PIRSF001112">
    <property type="entry name" value="Epoxide_hydrolase"/>
    <property type="match status" value="1"/>
</dbReference>
<dbReference type="EMBL" id="LRIE01000057">
    <property type="protein sequence ID" value="KZM36234.1"/>
    <property type="molecule type" value="Genomic_DNA"/>
</dbReference>
<dbReference type="InterPro" id="IPR000639">
    <property type="entry name" value="Epox_hydrolase-like"/>
</dbReference>
<accession>A0A163SC06</accession>
<evidence type="ECO:0000313" key="7">
    <source>
        <dbReference type="Proteomes" id="UP000076447"/>
    </source>
</evidence>
<dbReference type="InterPro" id="IPR029058">
    <property type="entry name" value="AB_hydrolase_fold"/>
</dbReference>
<evidence type="ECO:0000256" key="4">
    <source>
        <dbReference type="PIRSR" id="PIRSR001112-1"/>
    </source>
</evidence>
<dbReference type="SUPFAM" id="SSF53474">
    <property type="entry name" value="alpha/beta-Hydrolases"/>
    <property type="match status" value="1"/>
</dbReference>
<dbReference type="EC" id="3.3.2.10" evidence="6"/>
<dbReference type="Proteomes" id="UP000076447">
    <property type="component" value="Unassembled WGS sequence"/>
</dbReference>
<dbReference type="Pfam" id="PF06441">
    <property type="entry name" value="EHN"/>
    <property type="match status" value="1"/>
</dbReference>
<dbReference type="InterPro" id="IPR010497">
    <property type="entry name" value="Epoxide_hydro_N"/>
</dbReference>
<evidence type="ECO:0000313" key="6">
    <source>
        <dbReference type="EMBL" id="KZM36234.1"/>
    </source>
</evidence>
<comment type="similarity">
    <text evidence="1">Belongs to the peptidase S33 family.</text>
</comment>
<feature type="domain" description="Epoxide hydrolase N-terminal" evidence="5">
    <location>
        <begin position="8"/>
        <end position="133"/>
    </location>
</feature>
<dbReference type="GO" id="GO:0004301">
    <property type="term" value="F:epoxide hydrolase activity"/>
    <property type="evidence" value="ECO:0007669"/>
    <property type="project" value="UniProtKB-EC"/>
</dbReference>
<feature type="active site" description="Proton donor" evidence="4">
    <location>
        <position position="330"/>
    </location>
</feature>
<evidence type="ECO:0000256" key="3">
    <source>
        <dbReference type="ARBA" id="ARBA00022801"/>
    </source>
</evidence>
<dbReference type="PANTHER" id="PTHR21661">
    <property type="entry name" value="EPOXIDE HYDROLASE 1-RELATED"/>
    <property type="match status" value="1"/>
</dbReference>
<dbReference type="RefSeq" id="WP_068707593.1">
    <property type="nucleotide sequence ID" value="NZ_LRIE01000057.1"/>
</dbReference>
<dbReference type="PANTHER" id="PTHR21661:SF35">
    <property type="entry name" value="EPOXIDE HYDROLASE"/>
    <property type="match status" value="1"/>
</dbReference>
<organism evidence="6 7">
    <name type="scientific">Oerskovia enterophila</name>
    <dbReference type="NCBI Taxonomy" id="43678"/>
    <lineage>
        <taxon>Bacteria</taxon>
        <taxon>Bacillati</taxon>
        <taxon>Actinomycetota</taxon>
        <taxon>Actinomycetes</taxon>
        <taxon>Micrococcales</taxon>
        <taxon>Cellulomonadaceae</taxon>
        <taxon>Oerskovia</taxon>
    </lineage>
</organism>
<feature type="active site" description="Proton acceptor" evidence="4">
    <location>
        <position position="383"/>
    </location>
</feature>
<dbReference type="InterPro" id="IPR000073">
    <property type="entry name" value="AB_hydrolase_1"/>
</dbReference>
<dbReference type="GO" id="GO:0097176">
    <property type="term" value="P:epoxide metabolic process"/>
    <property type="evidence" value="ECO:0007669"/>
    <property type="project" value="TreeGrafter"/>
</dbReference>
<dbReference type="PRINTS" id="PR00111">
    <property type="entry name" value="ABHYDROLASE"/>
</dbReference>
<dbReference type="Gene3D" id="3.40.50.1820">
    <property type="entry name" value="alpha/beta hydrolase"/>
    <property type="match status" value="1"/>
</dbReference>
<name>A0A163SC06_9CELL</name>
<dbReference type="PRINTS" id="PR00412">
    <property type="entry name" value="EPOXHYDRLASE"/>
</dbReference>
<protein>
    <submittedName>
        <fullName evidence="6">Soluble epoxide hydrolase</fullName>
        <ecNumber evidence="6">3.3.2.10</ecNumber>
    </submittedName>
</protein>
<keyword evidence="3 6" id="KW-0378">Hydrolase</keyword>
<feature type="active site" description="Nucleophile" evidence="4">
    <location>
        <position position="203"/>
    </location>
</feature>
<sequence>MPDTSPAIEPFTARTAPEAIEDLRARLRATRWPDAPADAGWSLGTDLDYLRELVAYWADGFDWPAQEAALARLPRFRVALGGPEAPDDGARPGGPAAREHLGIHVVHARAVAPAGTPTLPLVLCHGWPDSFWRYAKVVPLLADPGAHGGDPADAFDVVVPDMPGFGYSDRPAGPTLDSVAVAGLWADLMSRLGYARFGAVGGDMGSHVSRYLALDHPERVVAVHRTDAGLPSSAGDQADLSPEEREWFAGATAWGASEGGYAAIQRTRPQTLAFGLEDSPAGLAAWIVEKLRAWSDCGGDVERAFTKDEILTNVTIYWLTRSIGPSIRMYAANAAIPPAQLGRRVEVPSGFSLFAGDVVRPPRAWLERTTNLVSVTEPAHGGHFAAFEEPELYAQELRDFFRPYRGSPTA</sequence>
<reference evidence="6 7" key="1">
    <citation type="submission" date="2016-01" db="EMBL/GenBank/DDBJ databases">
        <title>Genome sequence of Oerskovia enterophila VJag, an agar and cellulose degrading bacterium.</title>
        <authorList>
            <person name="Poehlein A."/>
            <person name="Jag V."/>
            <person name="Bengelsdorf F."/>
            <person name="Duerre P."/>
            <person name="Daniel R."/>
        </authorList>
    </citation>
    <scope>NUCLEOTIDE SEQUENCE [LARGE SCALE GENOMIC DNA]</scope>
    <source>
        <strain evidence="6 7">VJag</strain>
    </source>
</reference>
<dbReference type="OrthoDB" id="27092at2"/>
<evidence type="ECO:0000259" key="5">
    <source>
        <dbReference type="Pfam" id="PF06441"/>
    </source>
</evidence>
<gene>
    <name evidence="6" type="ORF">OJAG_11140</name>
</gene>
<evidence type="ECO:0000256" key="1">
    <source>
        <dbReference type="ARBA" id="ARBA00010088"/>
    </source>
</evidence>
<comment type="caution">
    <text evidence="6">The sequence shown here is derived from an EMBL/GenBank/DDBJ whole genome shotgun (WGS) entry which is preliminary data.</text>
</comment>
<dbReference type="AlphaFoldDB" id="A0A163SC06"/>
<evidence type="ECO:0000256" key="2">
    <source>
        <dbReference type="ARBA" id="ARBA00022797"/>
    </source>
</evidence>
<dbReference type="InterPro" id="IPR016292">
    <property type="entry name" value="Epoxide_hydrolase"/>
</dbReference>
<dbReference type="STRING" id="43678.OJAG_11140"/>
<dbReference type="PATRIC" id="fig|43678.3.peg.1167"/>
<proteinExistence type="inferred from homology"/>